<proteinExistence type="predicted"/>
<name>A0ABR8N444_9BACL</name>
<dbReference type="EMBL" id="JACXZA010000014">
    <property type="protein sequence ID" value="MBD3922938.1"/>
    <property type="molecule type" value="Genomic_DNA"/>
</dbReference>
<keyword evidence="3" id="KW-1185">Reference proteome</keyword>
<sequence>MILIFCSDPMNKNAVDVDYEQEYSSAQSLGFMIKLICLEELLEGNLEKALSKISPNTENYVTALYRGWMIKPKYYEDLYNGLKKKNILLINDPEEYRNGHWLPNSYDKIKEFTPYSNWISIENLKNDWSQIYSNLSQFGNKSIIVKDYVKSRKHEWHESFYIPDASDRNHAAKVIKNFIDRQGDEINEGLVFREFVNLERISVHSKSQMPLSKEYRLFYFKNQFLYLFNYWEDSQYDEEIPDLEVFNRLAQTIGSSFFTMDIGKTFTGDWIVIEIGDGQVSGLPTDSNILEFYETIKERAD</sequence>
<dbReference type="RefSeq" id="WP_191207228.1">
    <property type="nucleotide sequence ID" value="NZ_JACXZA010000014.1"/>
</dbReference>
<evidence type="ECO:0000313" key="2">
    <source>
        <dbReference type="EMBL" id="MBD3922938.1"/>
    </source>
</evidence>
<dbReference type="Proteomes" id="UP000609346">
    <property type="component" value="Unassembled WGS sequence"/>
</dbReference>
<dbReference type="Pfam" id="PF14243">
    <property type="entry name" value="R2K_3"/>
    <property type="match status" value="1"/>
</dbReference>
<comment type="caution">
    <text evidence="2">The sequence shown here is derived from an EMBL/GenBank/DDBJ whole genome shotgun (WGS) entry which is preliminary data.</text>
</comment>
<protein>
    <submittedName>
        <fullName evidence="2">ATP-grasp domain-containing protein</fullName>
    </submittedName>
</protein>
<feature type="domain" description="ATP-grasp" evidence="1">
    <location>
        <begin position="141"/>
        <end position="285"/>
    </location>
</feature>
<gene>
    <name evidence="2" type="ORF">H8B09_29795</name>
</gene>
<reference evidence="2 3" key="1">
    <citation type="submission" date="2020-09" db="EMBL/GenBank/DDBJ databases">
        <title>Paenibacillus sp. strain PR3 16S rRNA gene Genome sequencing and assembly.</title>
        <authorList>
            <person name="Kim J."/>
        </authorList>
    </citation>
    <scope>NUCLEOTIDE SEQUENCE [LARGE SCALE GENOMIC DNA]</scope>
    <source>
        <strain evidence="2 3">PR3</strain>
    </source>
</reference>
<evidence type="ECO:0000259" key="1">
    <source>
        <dbReference type="Pfam" id="PF14243"/>
    </source>
</evidence>
<evidence type="ECO:0000313" key="3">
    <source>
        <dbReference type="Proteomes" id="UP000609346"/>
    </source>
</evidence>
<accession>A0ABR8N444</accession>
<organism evidence="2 3">
    <name type="scientific">Paenibacillus terricola</name>
    <dbReference type="NCBI Taxonomy" id="2763503"/>
    <lineage>
        <taxon>Bacteria</taxon>
        <taxon>Bacillati</taxon>
        <taxon>Bacillota</taxon>
        <taxon>Bacilli</taxon>
        <taxon>Bacillales</taxon>
        <taxon>Paenibacillaceae</taxon>
        <taxon>Paenibacillus</taxon>
    </lineage>
</organism>
<dbReference type="InterPro" id="IPR025643">
    <property type="entry name" value="R2K_3"/>
</dbReference>